<comment type="caution">
    <text evidence="1">The sequence shown here is derived from an EMBL/GenBank/DDBJ whole genome shotgun (WGS) entry which is preliminary data.</text>
</comment>
<sequence length="96" mass="10287">MPRWVDSAALPLQGFAKGQSGGFVSHGKKIPYSGPSGGFIFKGSRVAVEMTTRRRKLRIQDCWMASQPIAVLASVREIGHTSDYLGGEGTGSFNDA</sequence>
<protein>
    <submittedName>
        <fullName evidence="1">Uncharacterized protein</fullName>
    </submittedName>
</protein>
<evidence type="ECO:0000313" key="1">
    <source>
        <dbReference type="EMBL" id="KAG7358914.1"/>
    </source>
</evidence>
<name>A0A9K3LBZ7_9STRA</name>
<dbReference type="EMBL" id="JAGRRH010000014">
    <property type="protein sequence ID" value="KAG7358914.1"/>
    <property type="molecule type" value="Genomic_DNA"/>
</dbReference>
<reference evidence="1" key="2">
    <citation type="submission" date="2021-04" db="EMBL/GenBank/DDBJ databases">
        <authorList>
            <person name="Podell S."/>
        </authorList>
    </citation>
    <scope>NUCLEOTIDE SEQUENCE</scope>
    <source>
        <strain evidence="1">Hildebrandi</strain>
    </source>
</reference>
<proteinExistence type="predicted"/>
<keyword evidence="2" id="KW-1185">Reference proteome</keyword>
<reference evidence="1" key="1">
    <citation type="journal article" date="2021" name="Sci. Rep.">
        <title>Diploid genomic architecture of Nitzschia inconspicua, an elite biomass production diatom.</title>
        <authorList>
            <person name="Oliver A."/>
            <person name="Podell S."/>
            <person name="Pinowska A."/>
            <person name="Traller J.C."/>
            <person name="Smith S.R."/>
            <person name="McClure R."/>
            <person name="Beliaev A."/>
            <person name="Bohutskyi P."/>
            <person name="Hill E.A."/>
            <person name="Rabines A."/>
            <person name="Zheng H."/>
            <person name="Allen L.Z."/>
            <person name="Kuo A."/>
            <person name="Grigoriev I.V."/>
            <person name="Allen A.E."/>
            <person name="Hazlebeck D."/>
            <person name="Allen E.E."/>
        </authorList>
    </citation>
    <scope>NUCLEOTIDE SEQUENCE</scope>
    <source>
        <strain evidence="1">Hildebrandi</strain>
    </source>
</reference>
<dbReference type="AlphaFoldDB" id="A0A9K3LBZ7"/>
<organism evidence="1 2">
    <name type="scientific">Nitzschia inconspicua</name>
    <dbReference type="NCBI Taxonomy" id="303405"/>
    <lineage>
        <taxon>Eukaryota</taxon>
        <taxon>Sar</taxon>
        <taxon>Stramenopiles</taxon>
        <taxon>Ochrophyta</taxon>
        <taxon>Bacillariophyta</taxon>
        <taxon>Bacillariophyceae</taxon>
        <taxon>Bacillariophycidae</taxon>
        <taxon>Bacillariales</taxon>
        <taxon>Bacillariaceae</taxon>
        <taxon>Nitzschia</taxon>
    </lineage>
</organism>
<accession>A0A9K3LBZ7</accession>
<gene>
    <name evidence="1" type="ORF">IV203_015503</name>
</gene>
<dbReference type="Proteomes" id="UP000693970">
    <property type="component" value="Unassembled WGS sequence"/>
</dbReference>
<evidence type="ECO:0000313" key="2">
    <source>
        <dbReference type="Proteomes" id="UP000693970"/>
    </source>
</evidence>